<feature type="non-terminal residue" evidence="2">
    <location>
        <position position="1"/>
    </location>
</feature>
<accession>L8J5U9</accession>
<protein>
    <submittedName>
        <fullName evidence="2">Uncharacterized protein</fullName>
    </submittedName>
</protein>
<feature type="compositionally biased region" description="Low complexity" evidence="1">
    <location>
        <begin position="152"/>
        <end position="164"/>
    </location>
</feature>
<evidence type="ECO:0000313" key="2">
    <source>
        <dbReference type="EMBL" id="ELR62807.1"/>
    </source>
</evidence>
<reference evidence="2 3" key="1">
    <citation type="journal article" date="2012" name="Nat. Genet.">
        <title>The yak genome and adaptation to life at high altitude.</title>
        <authorList>
            <person name="Qiu Q."/>
            <person name="Zhang G."/>
            <person name="Ma T."/>
            <person name="Qian W."/>
            <person name="Wang J."/>
            <person name="Ye Z."/>
            <person name="Cao C."/>
            <person name="Hu Q."/>
            <person name="Kim J."/>
            <person name="Larkin D.M."/>
            <person name="Auvil L."/>
            <person name="Capitanu B."/>
            <person name="Ma J."/>
            <person name="Lewin H.A."/>
            <person name="Qian X."/>
            <person name="Lang Y."/>
            <person name="Zhou R."/>
            <person name="Wang L."/>
            <person name="Wang K."/>
            <person name="Xia J."/>
            <person name="Liao S."/>
            <person name="Pan S."/>
            <person name="Lu X."/>
            <person name="Hou H."/>
            <person name="Wang Y."/>
            <person name="Zang X."/>
            <person name="Yin Y."/>
            <person name="Ma H."/>
            <person name="Zhang J."/>
            <person name="Wang Z."/>
            <person name="Zhang Y."/>
            <person name="Zhang D."/>
            <person name="Yonezawa T."/>
            <person name="Hasegawa M."/>
            <person name="Zhong Y."/>
            <person name="Liu W."/>
            <person name="Zhang Y."/>
            <person name="Huang Z."/>
            <person name="Zhang S."/>
            <person name="Long R."/>
            <person name="Yang H."/>
            <person name="Wang J."/>
            <person name="Lenstra J.A."/>
            <person name="Cooper D.N."/>
            <person name="Wu Y."/>
            <person name="Wang J."/>
            <person name="Shi P."/>
            <person name="Wang J."/>
            <person name="Liu J."/>
        </authorList>
    </citation>
    <scope>NUCLEOTIDE SEQUENCE [LARGE SCALE GENOMIC DNA]</scope>
    <source>
        <strain evidence="3">yakQH1</strain>
    </source>
</reference>
<dbReference type="Proteomes" id="UP000011080">
    <property type="component" value="Unassembled WGS sequence"/>
</dbReference>
<evidence type="ECO:0000256" key="1">
    <source>
        <dbReference type="SAM" id="MobiDB-lite"/>
    </source>
</evidence>
<feature type="region of interest" description="Disordered" evidence="1">
    <location>
        <begin position="106"/>
        <end position="175"/>
    </location>
</feature>
<feature type="non-terminal residue" evidence="2">
    <location>
        <position position="189"/>
    </location>
</feature>
<proteinExistence type="predicted"/>
<name>L8J5U9_9CETA</name>
<dbReference type="EMBL" id="JH880283">
    <property type="protein sequence ID" value="ELR62807.1"/>
    <property type="molecule type" value="Genomic_DNA"/>
</dbReference>
<evidence type="ECO:0000313" key="3">
    <source>
        <dbReference type="Proteomes" id="UP000011080"/>
    </source>
</evidence>
<dbReference type="AlphaFoldDB" id="L8J5U9"/>
<feature type="compositionally biased region" description="Low complexity" evidence="1">
    <location>
        <begin position="118"/>
        <end position="136"/>
    </location>
</feature>
<sequence>LTLNVDLVDGLRTGFPKHVHQPSCVDDHVGSGHGRCHLVGLGHIPLDGRHLHGPWERVGAGGGNVRAETISQLLGLAHTLRSHIFLMTHSSYLLPPERHNRHHLFRHSERSPHPPHPLLSLPHLSPQSPVFSSSSQGPRCRSKMRSSRSRGSRCSSIRTTCSPRKPQPPVTRYTSSWVSAESAIPGWGK</sequence>
<gene>
    <name evidence="2" type="ORF">M91_19526</name>
</gene>
<feature type="compositionally biased region" description="Basic residues" evidence="1">
    <location>
        <begin position="140"/>
        <end position="151"/>
    </location>
</feature>
<organism evidence="2 3">
    <name type="scientific">Bos mutus</name>
    <name type="common">wild yak</name>
    <dbReference type="NCBI Taxonomy" id="72004"/>
    <lineage>
        <taxon>Eukaryota</taxon>
        <taxon>Metazoa</taxon>
        <taxon>Chordata</taxon>
        <taxon>Craniata</taxon>
        <taxon>Vertebrata</taxon>
        <taxon>Euteleostomi</taxon>
        <taxon>Mammalia</taxon>
        <taxon>Eutheria</taxon>
        <taxon>Laurasiatheria</taxon>
        <taxon>Artiodactyla</taxon>
        <taxon>Ruminantia</taxon>
        <taxon>Pecora</taxon>
        <taxon>Bovidae</taxon>
        <taxon>Bovinae</taxon>
        <taxon>Bos</taxon>
    </lineage>
</organism>